<dbReference type="GO" id="GO:0005634">
    <property type="term" value="C:nucleus"/>
    <property type="evidence" value="ECO:0000318"/>
    <property type="project" value="GO_Central"/>
</dbReference>
<dbReference type="PANTHER" id="PTHR11849">
    <property type="entry name" value="ETS"/>
    <property type="match status" value="1"/>
</dbReference>
<dbReference type="InterPro" id="IPR036390">
    <property type="entry name" value="WH_DNA-bd_sf"/>
</dbReference>
<dbReference type="HOGENOM" id="CLU_099695_1_1_1"/>
<evidence type="ECO:0000259" key="4">
    <source>
        <dbReference type="PROSITE" id="PS50061"/>
    </source>
</evidence>
<accession>A7RH18</accession>
<dbReference type="SUPFAM" id="SSF46785">
    <property type="entry name" value="Winged helix' DNA-binding domain"/>
    <property type="match status" value="1"/>
</dbReference>
<organism evidence="5 6">
    <name type="scientific">Nematostella vectensis</name>
    <name type="common">Starlet sea anemone</name>
    <dbReference type="NCBI Taxonomy" id="45351"/>
    <lineage>
        <taxon>Eukaryota</taxon>
        <taxon>Metazoa</taxon>
        <taxon>Cnidaria</taxon>
        <taxon>Anthozoa</taxon>
        <taxon>Hexacorallia</taxon>
        <taxon>Actiniaria</taxon>
        <taxon>Edwardsiidae</taxon>
        <taxon>Nematostella</taxon>
    </lineage>
</organism>
<dbReference type="SMART" id="SM00413">
    <property type="entry name" value="ETS"/>
    <property type="match status" value="1"/>
</dbReference>
<dbReference type="InParanoid" id="A7RH18"/>
<dbReference type="GO" id="GO:0000981">
    <property type="term" value="F:DNA-binding transcription factor activity, RNA polymerase II-specific"/>
    <property type="evidence" value="ECO:0000318"/>
    <property type="project" value="GO_Central"/>
</dbReference>
<dbReference type="Pfam" id="PF00178">
    <property type="entry name" value="Ets"/>
    <property type="match status" value="1"/>
</dbReference>
<comment type="subcellular location">
    <subcellularLocation>
        <location evidence="3">Nucleus</location>
    </subcellularLocation>
</comment>
<evidence type="ECO:0000313" key="6">
    <source>
        <dbReference type="Proteomes" id="UP000001593"/>
    </source>
</evidence>
<protein>
    <recommendedName>
        <fullName evidence="4">ETS domain-containing protein</fullName>
    </recommendedName>
</protein>
<dbReference type="AlphaFoldDB" id="A7RH18"/>
<keyword evidence="2 3" id="KW-0238">DNA-binding</keyword>
<comment type="similarity">
    <text evidence="1 3">Belongs to the ETS family.</text>
</comment>
<name>A7RH18_NEMVE</name>
<dbReference type="PRINTS" id="PR00454">
    <property type="entry name" value="ETSDOMAIN"/>
</dbReference>
<evidence type="ECO:0000313" key="5">
    <source>
        <dbReference type="EMBL" id="EDO49143.1"/>
    </source>
</evidence>
<dbReference type="GO" id="GO:0043565">
    <property type="term" value="F:sequence-specific DNA binding"/>
    <property type="evidence" value="ECO:0007669"/>
    <property type="project" value="InterPro"/>
</dbReference>
<dbReference type="STRING" id="45351.A7RH18"/>
<feature type="domain" description="ETS" evidence="4">
    <location>
        <begin position="2"/>
        <end position="84"/>
    </location>
</feature>
<dbReference type="Proteomes" id="UP000001593">
    <property type="component" value="Unassembled WGS sequence"/>
</dbReference>
<evidence type="ECO:0000256" key="1">
    <source>
        <dbReference type="ARBA" id="ARBA00005562"/>
    </source>
</evidence>
<evidence type="ECO:0000256" key="3">
    <source>
        <dbReference type="RuleBase" id="RU004019"/>
    </source>
</evidence>
<dbReference type="eggNOG" id="KOG3804">
    <property type="taxonomic scope" value="Eukaryota"/>
</dbReference>
<dbReference type="PROSITE" id="PS00346">
    <property type="entry name" value="ETS_DOMAIN_2"/>
    <property type="match status" value="1"/>
</dbReference>
<dbReference type="InterPro" id="IPR036388">
    <property type="entry name" value="WH-like_DNA-bd_sf"/>
</dbReference>
<dbReference type="FunFam" id="1.10.10.10:FF:001381">
    <property type="entry name" value="Predicted protein"/>
    <property type="match status" value="1"/>
</dbReference>
<keyword evidence="3" id="KW-0539">Nucleus</keyword>
<dbReference type="EMBL" id="DS469510">
    <property type="protein sequence ID" value="EDO49143.1"/>
    <property type="molecule type" value="Genomic_DNA"/>
</dbReference>
<dbReference type="PANTHER" id="PTHR11849:SF191">
    <property type="entry name" value="ECDYSONE-INDUCED PROTEIN 74EF ISOFORM B"/>
    <property type="match status" value="1"/>
</dbReference>
<proteinExistence type="inferred from homology"/>
<reference evidence="5 6" key="1">
    <citation type="journal article" date="2007" name="Science">
        <title>Sea anemone genome reveals ancestral eumetazoan gene repertoire and genomic organization.</title>
        <authorList>
            <person name="Putnam N.H."/>
            <person name="Srivastava M."/>
            <person name="Hellsten U."/>
            <person name="Dirks B."/>
            <person name="Chapman J."/>
            <person name="Salamov A."/>
            <person name="Terry A."/>
            <person name="Shapiro H."/>
            <person name="Lindquist E."/>
            <person name="Kapitonov V.V."/>
            <person name="Jurka J."/>
            <person name="Genikhovich G."/>
            <person name="Grigoriev I.V."/>
            <person name="Lucas S.M."/>
            <person name="Steele R.E."/>
            <person name="Finnerty J.R."/>
            <person name="Technau U."/>
            <person name="Martindale M.Q."/>
            <person name="Rokhsar D.S."/>
        </authorList>
    </citation>
    <scope>NUCLEOTIDE SEQUENCE [LARGE SCALE GENOMIC DNA]</scope>
    <source>
        <strain evidence="6">CH2 X CH6</strain>
    </source>
</reference>
<gene>
    <name evidence="5" type="ORF">NEMVEDRAFT_v1g81232</name>
</gene>
<dbReference type="InterPro" id="IPR046328">
    <property type="entry name" value="ETS_fam"/>
</dbReference>
<dbReference type="PhylomeDB" id="A7RH18"/>
<dbReference type="OMA" id="CCPRYIK"/>
<dbReference type="Gene3D" id="1.10.10.10">
    <property type="entry name" value="Winged helix-like DNA-binding domain superfamily/Winged helix DNA-binding domain"/>
    <property type="match status" value="1"/>
</dbReference>
<dbReference type="PROSITE" id="PS50061">
    <property type="entry name" value="ETS_DOMAIN_3"/>
    <property type="match status" value="1"/>
</dbReference>
<feature type="non-terminal residue" evidence="5">
    <location>
        <position position="1"/>
    </location>
</feature>
<keyword evidence="6" id="KW-1185">Reference proteome</keyword>
<evidence type="ECO:0000256" key="2">
    <source>
        <dbReference type="ARBA" id="ARBA00023125"/>
    </source>
</evidence>
<sequence>SLHLWEFLKELLENEETCPRYITWISREEGVFRLVNSGAVAKLWGQRKNRRNMNYEKMSRALRYYYERHILERVPGQRLIYKFAADTMRDCNFSFMKK</sequence>
<dbReference type="GO" id="GO:0006357">
    <property type="term" value="P:regulation of transcription by RNA polymerase II"/>
    <property type="evidence" value="ECO:0000318"/>
    <property type="project" value="GO_Central"/>
</dbReference>
<dbReference type="PROSITE" id="PS00345">
    <property type="entry name" value="ETS_DOMAIN_1"/>
    <property type="match status" value="1"/>
</dbReference>
<dbReference type="GO" id="GO:0030154">
    <property type="term" value="P:cell differentiation"/>
    <property type="evidence" value="ECO:0000318"/>
    <property type="project" value="GO_Central"/>
</dbReference>
<dbReference type="InterPro" id="IPR000418">
    <property type="entry name" value="Ets_dom"/>
</dbReference>